<evidence type="ECO:0000256" key="13">
    <source>
        <dbReference type="PIRSR" id="PIRSR000294-1"/>
    </source>
</evidence>
<organism evidence="16 17">
    <name type="scientific">Pedobacter suwonensis</name>
    <dbReference type="NCBI Taxonomy" id="332999"/>
    <lineage>
        <taxon>Bacteria</taxon>
        <taxon>Pseudomonadati</taxon>
        <taxon>Bacteroidota</taxon>
        <taxon>Sphingobacteriia</taxon>
        <taxon>Sphingobacteriales</taxon>
        <taxon>Sphingobacteriaceae</taxon>
        <taxon>Pedobacter</taxon>
    </lineage>
</organism>
<dbReference type="Gene3D" id="1.10.760.10">
    <property type="entry name" value="Cytochrome c-like domain"/>
    <property type="match status" value="2"/>
</dbReference>
<evidence type="ECO:0000256" key="6">
    <source>
        <dbReference type="ARBA" id="ARBA00022729"/>
    </source>
</evidence>
<keyword evidence="8" id="KW-0249">Electron transport</keyword>
<evidence type="ECO:0000256" key="1">
    <source>
        <dbReference type="ARBA" id="ARBA00004418"/>
    </source>
</evidence>
<dbReference type="PANTHER" id="PTHR30600">
    <property type="entry name" value="CYTOCHROME C PEROXIDASE-RELATED"/>
    <property type="match status" value="1"/>
</dbReference>
<dbReference type="STRING" id="332999.SAMN04488511_11569"/>
<dbReference type="PROSITE" id="PS51007">
    <property type="entry name" value="CYTC"/>
    <property type="match status" value="1"/>
</dbReference>
<feature type="binding site" description="covalent" evidence="13">
    <location>
        <position position="248"/>
    </location>
    <ligand>
        <name>heme c</name>
        <dbReference type="ChEBI" id="CHEBI:61717"/>
        <label>2</label>
    </ligand>
</feature>
<evidence type="ECO:0000313" key="17">
    <source>
        <dbReference type="Proteomes" id="UP000198836"/>
    </source>
</evidence>
<dbReference type="GO" id="GO:0009055">
    <property type="term" value="F:electron transfer activity"/>
    <property type="evidence" value="ECO:0007669"/>
    <property type="project" value="InterPro"/>
</dbReference>
<evidence type="ECO:0000259" key="15">
    <source>
        <dbReference type="PROSITE" id="PS51007"/>
    </source>
</evidence>
<keyword evidence="16" id="KW-0575">Peroxidase</keyword>
<feature type="binding site" description="covalent" evidence="13">
    <location>
        <position position="103"/>
    </location>
    <ligand>
        <name>heme c</name>
        <dbReference type="ChEBI" id="CHEBI:61717"/>
        <label>1</label>
    </ligand>
</feature>
<proteinExistence type="predicted"/>
<feature type="binding site" description="covalent" evidence="13">
    <location>
        <position position="245"/>
    </location>
    <ligand>
        <name>heme c</name>
        <dbReference type="ChEBI" id="CHEBI:61717"/>
        <label>2</label>
    </ligand>
</feature>
<keyword evidence="4 13" id="KW-0349">Heme</keyword>
<accession>A0A1I0TY97</accession>
<evidence type="ECO:0000256" key="4">
    <source>
        <dbReference type="ARBA" id="ARBA00022617"/>
    </source>
</evidence>
<dbReference type="FunFam" id="1.10.760.10:FF:000019">
    <property type="entry name" value="Di-heme cytochrome C peroxidase"/>
    <property type="match status" value="1"/>
</dbReference>
<evidence type="ECO:0000313" key="16">
    <source>
        <dbReference type="EMBL" id="SFA55886.1"/>
    </source>
</evidence>
<dbReference type="GO" id="GO:0042597">
    <property type="term" value="C:periplasmic space"/>
    <property type="evidence" value="ECO:0007669"/>
    <property type="project" value="UniProtKB-SubCell"/>
</dbReference>
<comment type="pathway">
    <text evidence="2">One-carbon metabolism; methylamine degradation.</text>
</comment>
<dbReference type="PANTHER" id="PTHR30600:SF10">
    <property type="entry name" value="BLL6722 PROTEIN"/>
    <property type="match status" value="1"/>
</dbReference>
<keyword evidence="10 14" id="KW-0408">Iron</keyword>
<evidence type="ECO:0000256" key="9">
    <source>
        <dbReference type="ARBA" id="ARBA00023002"/>
    </source>
</evidence>
<dbReference type="RefSeq" id="WP_090986062.1">
    <property type="nucleotide sequence ID" value="NZ_FOJM01000015.1"/>
</dbReference>
<keyword evidence="3" id="KW-0813">Transport</keyword>
<dbReference type="InterPro" id="IPR051395">
    <property type="entry name" value="Cytochrome_c_Peroxidase/MauG"/>
</dbReference>
<comment type="PTM">
    <text evidence="13">Binds 2 heme groups per subunit.</text>
</comment>
<dbReference type="InterPro" id="IPR036909">
    <property type="entry name" value="Cyt_c-like_dom_sf"/>
</dbReference>
<evidence type="ECO:0000256" key="5">
    <source>
        <dbReference type="ARBA" id="ARBA00022723"/>
    </source>
</evidence>
<dbReference type="AlphaFoldDB" id="A0A1I0TY97"/>
<dbReference type="OrthoDB" id="9805202at2"/>
<feature type="domain" description="Cytochrome c" evidence="15">
    <location>
        <begin position="230"/>
        <end position="366"/>
    </location>
</feature>
<reference evidence="17" key="1">
    <citation type="submission" date="2016-10" db="EMBL/GenBank/DDBJ databases">
        <authorList>
            <person name="Varghese N."/>
            <person name="Submissions S."/>
        </authorList>
    </citation>
    <scope>NUCLEOTIDE SEQUENCE [LARGE SCALE GENOMIC DNA]</scope>
    <source>
        <strain evidence="17">DSM 18130</strain>
    </source>
</reference>
<comment type="function">
    <text evidence="11">Involved in methylamine metabolism. Essential for the maturation of the beta subunit of MADH, presumably via a step in the biosynthesis of tryptophan tryptophylquinone (TTQ), the cofactor of MADH.</text>
</comment>
<dbReference type="InterPro" id="IPR009056">
    <property type="entry name" value="Cyt_c-like_dom"/>
</dbReference>
<dbReference type="GO" id="GO:0004130">
    <property type="term" value="F:cytochrome-c peroxidase activity"/>
    <property type="evidence" value="ECO:0007669"/>
    <property type="project" value="TreeGrafter"/>
</dbReference>
<evidence type="ECO:0000256" key="11">
    <source>
        <dbReference type="ARBA" id="ARBA00058991"/>
    </source>
</evidence>
<dbReference type="InterPro" id="IPR004852">
    <property type="entry name" value="Di-haem_cyt_c_peroxidsae"/>
</dbReference>
<comment type="subcellular location">
    <subcellularLocation>
        <location evidence="1">Periplasm</location>
    </subcellularLocation>
</comment>
<sequence>MSKIFVILSLILSGLILFSFQSANFNDDDELSIDSLRKVYSKPTSQWPKPTVDAGAVFQELGELPPSPVDLKNDSVKSVVELGKILFFDPRLSGSNQISCSSCHAPDLHWTDGRQVSIGHDHLANIRNAPSLENVWFYKRLFWDGRASNLEEQAGSPVAAHNEMHQDMKALSKKLSKIKGYQPYFKSAFGSKEITNKRIFESLATFQRSIVSRRTPFDRFLGKDKKALTDQQLMGLHLFRTKARCINCHNGPLFTDNEFHNDGLTYYGRKYEDLGLYNVTKKPEDVGKFKTPGLRNVMKTAPWFHNGLFPDMDGVMNMYNVGMPVQRVKPEQVNDPLLPKNDKLLKGLKLSKAEKDAVVAFLDALSSPAVLVRVEQLPQ</sequence>
<dbReference type="Pfam" id="PF03150">
    <property type="entry name" value="CCP_MauG"/>
    <property type="match status" value="1"/>
</dbReference>
<dbReference type="GO" id="GO:0020037">
    <property type="term" value="F:heme binding"/>
    <property type="evidence" value="ECO:0007669"/>
    <property type="project" value="InterPro"/>
</dbReference>
<evidence type="ECO:0000256" key="3">
    <source>
        <dbReference type="ARBA" id="ARBA00022448"/>
    </source>
</evidence>
<gene>
    <name evidence="16" type="ORF">SAMN04488511_11569</name>
</gene>
<dbReference type="Proteomes" id="UP000198836">
    <property type="component" value="Unassembled WGS sequence"/>
</dbReference>
<feature type="binding site" description="axial binding residue" evidence="14">
    <location>
        <position position="120"/>
    </location>
    <ligand>
        <name>heme c</name>
        <dbReference type="ChEBI" id="CHEBI:61717"/>
        <label>1</label>
    </ligand>
    <ligandPart>
        <name>Fe</name>
        <dbReference type="ChEBI" id="CHEBI:18248"/>
    </ligandPart>
</feature>
<feature type="binding site" description="covalent" evidence="13">
    <location>
        <position position="100"/>
    </location>
    <ligand>
        <name>heme c</name>
        <dbReference type="ChEBI" id="CHEBI:61717"/>
        <label>1</label>
    </ligand>
</feature>
<feature type="binding site" description="axial binding residue" evidence="14">
    <location>
        <position position="249"/>
    </location>
    <ligand>
        <name>heme c</name>
        <dbReference type="ChEBI" id="CHEBI:61717"/>
        <label>2</label>
    </ligand>
    <ligandPart>
        <name>Fe</name>
        <dbReference type="ChEBI" id="CHEBI:18248"/>
    </ligandPart>
</feature>
<evidence type="ECO:0000256" key="12">
    <source>
        <dbReference type="ARBA" id="ARBA00073576"/>
    </source>
</evidence>
<dbReference type="EMBL" id="FOJM01000015">
    <property type="protein sequence ID" value="SFA55886.1"/>
    <property type="molecule type" value="Genomic_DNA"/>
</dbReference>
<protein>
    <recommendedName>
        <fullName evidence="12">Methylamine utilization protein MauG</fullName>
    </recommendedName>
</protein>
<evidence type="ECO:0000256" key="8">
    <source>
        <dbReference type="ARBA" id="ARBA00022982"/>
    </source>
</evidence>
<dbReference type="GO" id="GO:0046872">
    <property type="term" value="F:metal ion binding"/>
    <property type="evidence" value="ECO:0007669"/>
    <property type="project" value="UniProtKB-KW"/>
</dbReference>
<comment type="cofactor">
    <cofactor evidence="13">
        <name>heme</name>
        <dbReference type="ChEBI" id="CHEBI:30413"/>
    </cofactor>
    <text evidence="13">Binds 2 heme groups.</text>
</comment>
<evidence type="ECO:0000256" key="10">
    <source>
        <dbReference type="ARBA" id="ARBA00023004"/>
    </source>
</evidence>
<dbReference type="InterPro" id="IPR026259">
    <property type="entry name" value="MauG/Cytc_peroxidase"/>
</dbReference>
<name>A0A1I0TY97_9SPHI</name>
<evidence type="ECO:0000256" key="14">
    <source>
        <dbReference type="PIRSR" id="PIRSR000294-2"/>
    </source>
</evidence>
<dbReference type="SUPFAM" id="SSF46626">
    <property type="entry name" value="Cytochrome c"/>
    <property type="match status" value="2"/>
</dbReference>
<keyword evidence="9" id="KW-0560">Oxidoreductase</keyword>
<evidence type="ECO:0000256" key="2">
    <source>
        <dbReference type="ARBA" id="ARBA00004856"/>
    </source>
</evidence>
<feature type="binding site" description="axial binding residue" evidence="14">
    <location>
        <position position="104"/>
    </location>
    <ligand>
        <name>heme c</name>
        <dbReference type="ChEBI" id="CHEBI:61717"/>
        <label>1</label>
    </ligand>
    <ligandPart>
        <name>Fe</name>
        <dbReference type="ChEBI" id="CHEBI:18248"/>
    </ligandPart>
</feature>
<keyword evidence="5 14" id="KW-0479">Metal-binding</keyword>
<evidence type="ECO:0000256" key="7">
    <source>
        <dbReference type="ARBA" id="ARBA00022764"/>
    </source>
</evidence>
<keyword evidence="7" id="KW-0574">Periplasm</keyword>
<keyword evidence="17" id="KW-1185">Reference proteome</keyword>
<dbReference type="PIRSF" id="PIRSF000294">
    <property type="entry name" value="Cytochrome-c_peroxidase"/>
    <property type="match status" value="1"/>
</dbReference>
<keyword evidence="6" id="KW-0732">Signal</keyword>